<dbReference type="RefSeq" id="WP_337321664.1">
    <property type="nucleotide sequence ID" value="NZ_JBBDGN010000017.1"/>
</dbReference>
<dbReference type="EMBL" id="JBBDGN010000017">
    <property type="protein sequence ID" value="MEJ1092769.1"/>
    <property type="molecule type" value="Genomic_DNA"/>
</dbReference>
<organism evidence="1 2">
    <name type="scientific">Microbacterium istanbulense</name>
    <dbReference type="NCBI Taxonomy" id="3122049"/>
    <lineage>
        <taxon>Bacteria</taxon>
        <taxon>Bacillati</taxon>
        <taxon>Actinomycetota</taxon>
        <taxon>Actinomycetes</taxon>
        <taxon>Micrococcales</taxon>
        <taxon>Microbacteriaceae</taxon>
        <taxon>Microbacterium</taxon>
    </lineage>
</organism>
<dbReference type="Proteomes" id="UP001366085">
    <property type="component" value="Unassembled WGS sequence"/>
</dbReference>
<gene>
    <name evidence="1" type="ORF">WDU93_13860</name>
</gene>
<sequence length="121" mass="13638">MDIEPLNTPEDMFVGSCFADYRSALLGADLVYNDESTHRFYADGRTVHTRGLSTTTGTWRLTRGGKLTLSWPNRHRKSFHIGWARDDTVVVGLSLTERRSGETTIGRFRFVIDSPSALSQE</sequence>
<proteinExistence type="predicted"/>
<keyword evidence="2" id="KW-1185">Reference proteome</keyword>
<evidence type="ECO:0000313" key="1">
    <source>
        <dbReference type="EMBL" id="MEJ1092769.1"/>
    </source>
</evidence>
<name>A0ABU8LN78_9MICO</name>
<protein>
    <submittedName>
        <fullName evidence="1">Uncharacterized protein</fullName>
    </submittedName>
</protein>
<accession>A0ABU8LN78</accession>
<comment type="caution">
    <text evidence="1">The sequence shown here is derived from an EMBL/GenBank/DDBJ whole genome shotgun (WGS) entry which is preliminary data.</text>
</comment>
<evidence type="ECO:0000313" key="2">
    <source>
        <dbReference type="Proteomes" id="UP001366085"/>
    </source>
</evidence>
<reference evidence="1 2" key="1">
    <citation type="submission" date="2024-02" db="EMBL/GenBank/DDBJ databases">
        <authorList>
            <person name="Saticioglu I.B."/>
        </authorList>
    </citation>
    <scope>NUCLEOTIDE SEQUENCE [LARGE SCALE GENOMIC DNA]</scope>
    <source>
        <strain evidence="1 2">Mu-43</strain>
    </source>
</reference>